<evidence type="ECO:0000256" key="1">
    <source>
        <dbReference type="ARBA" id="ARBA00009407"/>
    </source>
</evidence>
<dbReference type="OrthoDB" id="241990at2759"/>
<dbReference type="PANTHER" id="PTHR13335:SF1">
    <property type="entry name" value="TARGET OF RAPAMYCIN COMPLEX 2 SUBUNIT MAPKAP1"/>
    <property type="match status" value="1"/>
</dbReference>
<feature type="compositionally biased region" description="Polar residues" evidence="2">
    <location>
        <begin position="354"/>
        <end position="370"/>
    </location>
</feature>
<comment type="similarity">
    <text evidence="1">Belongs to the SIN1 family.</text>
</comment>
<dbReference type="GO" id="GO:0031932">
    <property type="term" value="C:TORC2 complex"/>
    <property type="evidence" value="ECO:0007669"/>
    <property type="project" value="InterPro"/>
</dbReference>
<feature type="region of interest" description="Disordered" evidence="2">
    <location>
        <begin position="70"/>
        <end position="97"/>
    </location>
</feature>
<feature type="region of interest" description="Disordered" evidence="2">
    <location>
        <begin position="507"/>
        <end position="537"/>
    </location>
</feature>
<evidence type="ECO:0000256" key="2">
    <source>
        <dbReference type="SAM" id="MobiDB-lite"/>
    </source>
</evidence>
<protein>
    <submittedName>
        <fullName evidence="4">Target of rapamycin complex 2 subunit MAPKAP1</fullName>
    </submittedName>
</protein>
<accession>A0A504Z9W9</accession>
<dbReference type="InterPro" id="IPR008828">
    <property type="entry name" value="Sin1/Avo1"/>
</dbReference>
<dbReference type="InterPro" id="IPR031567">
    <property type="entry name" value="CRIM_dom"/>
</dbReference>
<dbReference type="GO" id="GO:0005737">
    <property type="term" value="C:cytoplasm"/>
    <property type="evidence" value="ECO:0007669"/>
    <property type="project" value="TreeGrafter"/>
</dbReference>
<evidence type="ECO:0000313" key="5">
    <source>
        <dbReference type="Proteomes" id="UP000316759"/>
    </source>
</evidence>
<reference evidence="4 5" key="1">
    <citation type="submission" date="2019-04" db="EMBL/GenBank/DDBJ databases">
        <title>Annotation for the trematode Fasciola gigantica.</title>
        <authorList>
            <person name="Choi Y.-J."/>
        </authorList>
    </citation>
    <scope>NUCLEOTIDE SEQUENCE [LARGE SCALE GENOMIC DNA]</scope>
    <source>
        <strain evidence="4">Uganda_cow_1</strain>
    </source>
</reference>
<proteinExistence type="inferred from homology"/>
<feature type="region of interest" description="Disordered" evidence="2">
    <location>
        <begin position="348"/>
        <end position="380"/>
    </location>
</feature>
<feature type="compositionally biased region" description="Basic and acidic residues" evidence="2">
    <location>
        <begin position="75"/>
        <end position="84"/>
    </location>
</feature>
<dbReference type="Pfam" id="PF16978">
    <property type="entry name" value="CRIM"/>
    <property type="match status" value="1"/>
</dbReference>
<dbReference type="GO" id="GO:0005886">
    <property type="term" value="C:plasma membrane"/>
    <property type="evidence" value="ECO:0007669"/>
    <property type="project" value="TreeGrafter"/>
</dbReference>
<feature type="compositionally biased region" description="Polar residues" evidence="2">
    <location>
        <begin position="558"/>
        <end position="569"/>
    </location>
</feature>
<feature type="region of interest" description="Disordered" evidence="2">
    <location>
        <begin position="558"/>
        <end position="583"/>
    </location>
</feature>
<keyword evidence="5" id="KW-1185">Reference proteome</keyword>
<feature type="domain" description="CRIM" evidence="3">
    <location>
        <begin position="202"/>
        <end position="296"/>
    </location>
</feature>
<feature type="compositionally biased region" description="Polar residues" evidence="2">
    <location>
        <begin position="85"/>
        <end position="97"/>
    </location>
</feature>
<sequence length="632" mass="70872">MISVDCKEQVLNHVRDCFVTADDQGFCELLFTRQLDFDPHELNDILNEDFVLPLIDTDADDFSRFSPECPYVESPDSRAGERSSDGYTVNSNSTPGQKQACKLKNLTNTDIDYYFPVSNVVSPTHSTGTSPKKSCLTLALEQAQADGQLVRNNLFADFCVHDGRPTGSVPVDYATFRPGQMALVGRQFSVWLWRVSNFPRVSLCVQPRLDTTVRQFVGLVFWQYFNQLTRTDAPPGLFDNLDRFDNSFIDRISVYILDSPEENVDAEFPPLDPNDPIHKYEFDSLALVEQATKRLEETSNKEVPLVLVTIHMTQGISTFRFPADTQLSAVLERAVQRRQLPRHGGYQYHLESWPHSTDQHTQQTLSSSGRNKPGDFSDSQMLKGQRLDLNLRLSEVVATQLPLRFVLVRDNSRCDPVMVDSGDEDEPAEGTVTPSAGLHATLQLRQYRVTLLGDVFSREVQLNVSKDGIKIDQIAPSFRRPKFFSRPAKPLLYPVDVLADCVLVPASSSSSSSPRGKGVEEHHDTCAQNNTSGDSRTRLFSTGKVQFRILYMISAGGDSTTHSSSNLGQRSGPDDDPNGTLDSKPAVSQFRSLCFETQWARAQAIRNQVTMILECCESKARRLYMQERLVST</sequence>
<dbReference type="AlphaFoldDB" id="A0A504Z9W9"/>
<evidence type="ECO:0000313" key="4">
    <source>
        <dbReference type="EMBL" id="TPP67467.1"/>
    </source>
</evidence>
<dbReference type="Gene3D" id="2.30.29.30">
    <property type="entry name" value="Pleckstrin-homology domain (PH domain)/Phosphotyrosine-binding domain (PTB)"/>
    <property type="match status" value="1"/>
</dbReference>
<dbReference type="InterPro" id="IPR011993">
    <property type="entry name" value="PH-like_dom_sf"/>
</dbReference>
<comment type="caution">
    <text evidence="4">The sequence shown here is derived from an EMBL/GenBank/DDBJ whole genome shotgun (WGS) entry which is preliminary data.</text>
</comment>
<gene>
    <name evidence="4" type="ORF">FGIG_05729</name>
</gene>
<organism evidence="4 5">
    <name type="scientific">Fasciola gigantica</name>
    <name type="common">Giant liver fluke</name>
    <dbReference type="NCBI Taxonomy" id="46835"/>
    <lineage>
        <taxon>Eukaryota</taxon>
        <taxon>Metazoa</taxon>
        <taxon>Spiralia</taxon>
        <taxon>Lophotrochozoa</taxon>
        <taxon>Platyhelminthes</taxon>
        <taxon>Trematoda</taxon>
        <taxon>Digenea</taxon>
        <taxon>Plagiorchiida</taxon>
        <taxon>Echinostomata</taxon>
        <taxon>Echinostomatoidea</taxon>
        <taxon>Fasciolidae</taxon>
        <taxon>Fasciola</taxon>
    </lineage>
</organism>
<dbReference type="STRING" id="46835.A0A504Z9W9"/>
<dbReference type="Proteomes" id="UP000316759">
    <property type="component" value="Unassembled WGS sequence"/>
</dbReference>
<feature type="compositionally biased region" description="Polar residues" evidence="2">
    <location>
        <begin position="526"/>
        <end position="537"/>
    </location>
</feature>
<dbReference type="GO" id="GO:0038203">
    <property type="term" value="P:TORC2 signaling"/>
    <property type="evidence" value="ECO:0007669"/>
    <property type="project" value="TreeGrafter"/>
</dbReference>
<evidence type="ECO:0000259" key="3">
    <source>
        <dbReference type="Pfam" id="PF16978"/>
    </source>
</evidence>
<dbReference type="GO" id="GO:0005546">
    <property type="term" value="F:phosphatidylinositol-4,5-bisphosphate binding"/>
    <property type="evidence" value="ECO:0007669"/>
    <property type="project" value="TreeGrafter"/>
</dbReference>
<dbReference type="EMBL" id="SUNJ01000654">
    <property type="protein sequence ID" value="TPP67467.1"/>
    <property type="molecule type" value="Genomic_DNA"/>
</dbReference>
<name>A0A504Z9W9_FASGI</name>
<dbReference type="PANTHER" id="PTHR13335">
    <property type="entry name" value="TARGET OF RAPAMYCIN COMPLEX 2 SUBUNIT MAPKAP1"/>
    <property type="match status" value="1"/>
</dbReference>